<keyword evidence="3" id="KW-0378">Hydrolase</keyword>
<dbReference type="Proteomes" id="UP001162031">
    <property type="component" value="Unassembled WGS sequence"/>
</dbReference>
<name>A0AAV0T4X3_HYABA</name>
<evidence type="ECO:0000256" key="6">
    <source>
        <dbReference type="SAM" id="MobiDB-lite"/>
    </source>
</evidence>
<gene>
    <name evidence="8" type="ORF">HBR001_LOCUS1254</name>
</gene>
<dbReference type="AlphaFoldDB" id="A0AAV0T4X3"/>
<evidence type="ECO:0000313" key="9">
    <source>
        <dbReference type="Proteomes" id="UP001162031"/>
    </source>
</evidence>
<dbReference type="GO" id="GO:0046872">
    <property type="term" value="F:metal ion binding"/>
    <property type="evidence" value="ECO:0007669"/>
    <property type="project" value="UniProtKB-KW"/>
</dbReference>
<dbReference type="EMBL" id="CANTFL010000136">
    <property type="protein sequence ID" value="CAI5714506.1"/>
    <property type="molecule type" value="Genomic_DNA"/>
</dbReference>
<dbReference type="GO" id="GO:0016798">
    <property type="term" value="F:hydrolase activity, acting on glycosyl bonds"/>
    <property type="evidence" value="ECO:0007669"/>
    <property type="project" value="UniProtKB-KW"/>
</dbReference>
<evidence type="ECO:0000256" key="1">
    <source>
        <dbReference type="ARBA" id="ARBA00001947"/>
    </source>
</evidence>
<comment type="cofactor">
    <cofactor evidence="1">
        <name>Zn(2+)</name>
        <dbReference type="ChEBI" id="CHEBI:29105"/>
    </cofactor>
</comment>
<organism evidence="8 9">
    <name type="scientific">Hyaloperonospora brassicae</name>
    <name type="common">Brassica downy mildew</name>
    <name type="synonym">Peronospora brassicae</name>
    <dbReference type="NCBI Taxonomy" id="162125"/>
    <lineage>
        <taxon>Eukaryota</taxon>
        <taxon>Sar</taxon>
        <taxon>Stramenopiles</taxon>
        <taxon>Oomycota</taxon>
        <taxon>Peronosporomycetes</taxon>
        <taxon>Peronosporales</taxon>
        <taxon>Peronosporaceae</taxon>
        <taxon>Hyaloperonospora</taxon>
    </lineage>
</organism>
<dbReference type="SUPFAM" id="SSF52949">
    <property type="entry name" value="Macro domain-like"/>
    <property type="match status" value="1"/>
</dbReference>
<evidence type="ECO:0000256" key="4">
    <source>
        <dbReference type="ARBA" id="ARBA00022833"/>
    </source>
</evidence>
<evidence type="ECO:0000313" key="8">
    <source>
        <dbReference type="EMBL" id="CAI5714506.1"/>
    </source>
</evidence>
<keyword evidence="2" id="KW-0479">Metal-binding</keyword>
<evidence type="ECO:0000256" key="2">
    <source>
        <dbReference type="ARBA" id="ARBA00022723"/>
    </source>
</evidence>
<evidence type="ECO:0000256" key="5">
    <source>
        <dbReference type="ARBA" id="ARBA00023295"/>
    </source>
</evidence>
<protein>
    <recommendedName>
        <fullName evidence="7">Macro domain-containing protein</fullName>
    </recommendedName>
</protein>
<dbReference type="Gene3D" id="3.40.220.10">
    <property type="entry name" value="Leucine Aminopeptidase, subunit E, domain 1"/>
    <property type="match status" value="1"/>
</dbReference>
<comment type="caution">
    <text evidence="8">The sequence shown here is derived from an EMBL/GenBank/DDBJ whole genome shotgun (WGS) entry which is preliminary data.</text>
</comment>
<keyword evidence="9" id="KW-1185">Reference proteome</keyword>
<evidence type="ECO:0000256" key="3">
    <source>
        <dbReference type="ARBA" id="ARBA00022801"/>
    </source>
</evidence>
<dbReference type="InterPro" id="IPR043472">
    <property type="entry name" value="Macro_dom-like"/>
</dbReference>
<feature type="domain" description="Macro" evidence="7">
    <location>
        <begin position="147"/>
        <end position="244"/>
    </location>
</feature>
<feature type="region of interest" description="Disordered" evidence="6">
    <location>
        <begin position="1"/>
        <end position="26"/>
    </location>
</feature>
<evidence type="ECO:0000259" key="7">
    <source>
        <dbReference type="PROSITE" id="PS51154"/>
    </source>
</evidence>
<proteinExistence type="predicted"/>
<dbReference type="Pfam" id="PF01661">
    <property type="entry name" value="Macro"/>
    <property type="match status" value="1"/>
</dbReference>
<keyword evidence="4" id="KW-0862">Zinc</keyword>
<dbReference type="InterPro" id="IPR002589">
    <property type="entry name" value="Macro_dom"/>
</dbReference>
<dbReference type="PANTHER" id="PTHR11106">
    <property type="entry name" value="GANGLIOSIDE INDUCED DIFFERENTIATION ASSOCIATED PROTEIN 2-RELATED"/>
    <property type="match status" value="1"/>
</dbReference>
<dbReference type="PROSITE" id="PS51154">
    <property type="entry name" value="MACRO"/>
    <property type="match status" value="1"/>
</dbReference>
<keyword evidence="5" id="KW-0326">Glycosidase</keyword>
<reference evidence="8" key="1">
    <citation type="submission" date="2022-12" db="EMBL/GenBank/DDBJ databases">
        <authorList>
            <person name="Webb A."/>
        </authorList>
    </citation>
    <scope>NUCLEOTIDE SEQUENCE</scope>
    <source>
        <strain evidence="8">Hp1</strain>
    </source>
</reference>
<accession>A0AAV0T4X3</accession>
<sequence>MQEHVVRTSTAHHSLASPAPLRASGSHCSINWSRPLQTKDAHHNATTALSSLPSERYHSVLQSIASTLLTEAGHSHHYLHDASVSDMREMVRQLLVVRGPSESSSSGGGDNDEGDEELFRRVDTLLELELKSHKTIVSAQEIPTVLPSLSEGDDRGFEQIALWKGDITTLKATAIVNAPNSAPLGCFYPSHKCIDNAIHSMAGPRLRAACHAIATRHGHEEPVGHAQITSGFALPVAELHSSLS</sequence>
<dbReference type="PANTHER" id="PTHR11106:SF121">
    <property type="entry name" value="ADP-RIBOSE 1''-PHOSPHATE PHOSPHATASE"/>
    <property type="match status" value="1"/>
</dbReference>